<accession>A0ABN9D2F7</accession>
<feature type="non-terminal residue" evidence="2">
    <location>
        <position position="85"/>
    </location>
</feature>
<name>A0ABN9D2F7_9NEOB</name>
<dbReference type="EMBL" id="CATNWA010013764">
    <property type="protein sequence ID" value="CAI9565747.1"/>
    <property type="molecule type" value="Genomic_DNA"/>
</dbReference>
<organism evidence="2 3">
    <name type="scientific">Staurois parvus</name>
    <dbReference type="NCBI Taxonomy" id="386267"/>
    <lineage>
        <taxon>Eukaryota</taxon>
        <taxon>Metazoa</taxon>
        <taxon>Chordata</taxon>
        <taxon>Craniata</taxon>
        <taxon>Vertebrata</taxon>
        <taxon>Euteleostomi</taxon>
        <taxon>Amphibia</taxon>
        <taxon>Batrachia</taxon>
        <taxon>Anura</taxon>
        <taxon>Neobatrachia</taxon>
        <taxon>Ranoidea</taxon>
        <taxon>Ranidae</taxon>
        <taxon>Staurois</taxon>
    </lineage>
</organism>
<proteinExistence type="predicted"/>
<gene>
    <name evidence="2" type="ORF">SPARVUS_LOCUS6216035</name>
</gene>
<reference evidence="2" key="1">
    <citation type="submission" date="2023-05" db="EMBL/GenBank/DDBJ databases">
        <authorList>
            <person name="Stuckert A."/>
        </authorList>
    </citation>
    <scope>NUCLEOTIDE SEQUENCE</scope>
</reference>
<sequence length="85" mass="9380">SRAGRVGSKRANRVPGASGRVVRTGRVGSKRANRVPGASGRVVRNSRGQDRWSSFRVRIRAESGSGRKQTGCRYRCSWETYTKAL</sequence>
<evidence type="ECO:0000313" key="3">
    <source>
        <dbReference type="Proteomes" id="UP001162483"/>
    </source>
</evidence>
<feature type="region of interest" description="Disordered" evidence="1">
    <location>
        <begin position="1"/>
        <end position="49"/>
    </location>
</feature>
<comment type="caution">
    <text evidence="2">The sequence shown here is derived from an EMBL/GenBank/DDBJ whole genome shotgun (WGS) entry which is preliminary data.</text>
</comment>
<feature type="non-terminal residue" evidence="2">
    <location>
        <position position="1"/>
    </location>
</feature>
<evidence type="ECO:0000313" key="2">
    <source>
        <dbReference type="EMBL" id="CAI9565747.1"/>
    </source>
</evidence>
<dbReference type="Proteomes" id="UP001162483">
    <property type="component" value="Unassembled WGS sequence"/>
</dbReference>
<protein>
    <submittedName>
        <fullName evidence="2">Uncharacterized protein</fullName>
    </submittedName>
</protein>
<evidence type="ECO:0000256" key="1">
    <source>
        <dbReference type="SAM" id="MobiDB-lite"/>
    </source>
</evidence>
<keyword evidence="3" id="KW-1185">Reference proteome</keyword>